<evidence type="ECO:0000256" key="4">
    <source>
        <dbReference type="ARBA" id="ARBA00023163"/>
    </source>
</evidence>
<protein>
    <submittedName>
        <fullName evidence="8">(wild Malaysian banana) hypothetical protein</fullName>
    </submittedName>
</protein>
<dbReference type="InterPro" id="IPR017887">
    <property type="entry name" value="TF_TCP_subgr"/>
</dbReference>
<keyword evidence="4" id="KW-0804">Transcription</keyword>
<dbReference type="PANTHER" id="PTHR31072">
    <property type="entry name" value="TRANSCRIPTION FACTOR TCP4-RELATED"/>
    <property type="match status" value="1"/>
</dbReference>
<dbReference type="InterPro" id="IPR005333">
    <property type="entry name" value="Transcription_factor_TCP"/>
</dbReference>
<dbReference type="InParanoid" id="A0A804JEG0"/>
<evidence type="ECO:0000313" key="10">
    <source>
        <dbReference type="Proteomes" id="UP000012960"/>
    </source>
</evidence>
<sequence>MASQPNVDAQLQATVEKGEQRRHLAPKRSSNKDRHTKVEGRGRRVRMPALCAARIFQLTRELGHKTDGETIQWLLQQAEPSIIAATGSGSIPALVLTSSSAGASSTPTASATASVGLHHYNLQELGQSRANWATPGSHLGRSHPEFWMTPVDGSNASFLQSATAAVPLVSNMPRFGFSGLELPTSGINPMTFVPLLGGQRQPMPGLEISVSQHGQVGIFKPQPLSQFYQHIAQGSGNSAGSYQLQQQEQEQQPSLTSDENSEGSTQ</sequence>
<dbReference type="EnsemblPlants" id="Ma06_t09570.1">
    <property type="protein sequence ID" value="Ma06_p09570.1"/>
    <property type="gene ID" value="Ma06_g09570"/>
</dbReference>
<evidence type="ECO:0000256" key="1">
    <source>
        <dbReference type="ARBA" id="ARBA00004123"/>
    </source>
</evidence>
<name>A0A804JEG0_MUSAM</name>
<keyword evidence="2" id="KW-0805">Transcription regulation</keyword>
<keyword evidence="5" id="KW-0539">Nucleus</keyword>
<dbReference type="Pfam" id="PF03634">
    <property type="entry name" value="TCP"/>
    <property type="match status" value="1"/>
</dbReference>
<dbReference type="AlphaFoldDB" id="A0A804JEG0"/>
<feature type="compositionally biased region" description="Low complexity" evidence="6">
    <location>
        <begin position="243"/>
        <end position="252"/>
    </location>
</feature>
<keyword evidence="10" id="KW-1185">Reference proteome</keyword>
<dbReference type="Proteomes" id="UP000012960">
    <property type="component" value="Unplaced"/>
</dbReference>
<evidence type="ECO:0000256" key="2">
    <source>
        <dbReference type="ARBA" id="ARBA00023015"/>
    </source>
</evidence>
<evidence type="ECO:0000256" key="6">
    <source>
        <dbReference type="SAM" id="MobiDB-lite"/>
    </source>
</evidence>
<feature type="compositionally biased region" description="Polar residues" evidence="6">
    <location>
        <begin position="1"/>
        <end position="13"/>
    </location>
</feature>
<reference evidence="9" key="2">
    <citation type="submission" date="2021-05" db="UniProtKB">
        <authorList>
            <consortium name="EnsemblPlants"/>
        </authorList>
    </citation>
    <scope>IDENTIFICATION</scope>
    <source>
        <strain evidence="9">subsp. malaccensis</strain>
    </source>
</reference>
<dbReference type="EMBL" id="HG996471">
    <property type="protein sequence ID" value="CAG1845769.1"/>
    <property type="molecule type" value="Genomic_DNA"/>
</dbReference>
<evidence type="ECO:0000313" key="9">
    <source>
        <dbReference type="EnsemblPlants" id="Ma06_p09570.1"/>
    </source>
</evidence>
<feature type="region of interest" description="Disordered" evidence="6">
    <location>
        <begin position="237"/>
        <end position="266"/>
    </location>
</feature>
<keyword evidence="3" id="KW-0238">DNA-binding</keyword>
<comment type="subcellular location">
    <subcellularLocation>
        <location evidence="1">Nucleus</location>
    </subcellularLocation>
</comment>
<dbReference type="GO" id="GO:0005634">
    <property type="term" value="C:nucleus"/>
    <property type="evidence" value="ECO:0000318"/>
    <property type="project" value="GO_Central"/>
</dbReference>
<evidence type="ECO:0000256" key="5">
    <source>
        <dbReference type="ARBA" id="ARBA00023242"/>
    </source>
</evidence>
<dbReference type="PROSITE" id="PS51369">
    <property type="entry name" value="TCP"/>
    <property type="match status" value="1"/>
</dbReference>
<dbReference type="OrthoDB" id="1911901at2759"/>
<organism evidence="9 10">
    <name type="scientific">Musa acuminata subsp. malaccensis</name>
    <name type="common">Wild banana</name>
    <name type="synonym">Musa malaccensis</name>
    <dbReference type="NCBI Taxonomy" id="214687"/>
    <lineage>
        <taxon>Eukaryota</taxon>
        <taxon>Viridiplantae</taxon>
        <taxon>Streptophyta</taxon>
        <taxon>Embryophyta</taxon>
        <taxon>Tracheophyta</taxon>
        <taxon>Spermatophyta</taxon>
        <taxon>Magnoliopsida</taxon>
        <taxon>Liliopsida</taxon>
        <taxon>Zingiberales</taxon>
        <taxon>Musaceae</taxon>
        <taxon>Musa</taxon>
    </lineage>
</organism>
<feature type="compositionally biased region" description="Polar residues" evidence="6">
    <location>
        <begin position="253"/>
        <end position="266"/>
    </location>
</feature>
<reference evidence="8" key="1">
    <citation type="submission" date="2021-03" db="EMBL/GenBank/DDBJ databases">
        <authorList>
            <consortium name="Genoscope - CEA"/>
            <person name="William W."/>
        </authorList>
    </citation>
    <scope>NUCLEOTIDE SEQUENCE</scope>
    <source>
        <strain evidence="8">Doubled-haploid Pahang</strain>
    </source>
</reference>
<dbReference type="GO" id="GO:0003700">
    <property type="term" value="F:DNA-binding transcription factor activity"/>
    <property type="evidence" value="ECO:0000318"/>
    <property type="project" value="GO_Central"/>
</dbReference>
<proteinExistence type="predicted"/>
<dbReference type="GO" id="GO:0043565">
    <property type="term" value="F:sequence-specific DNA binding"/>
    <property type="evidence" value="ECO:0000318"/>
    <property type="project" value="GO_Central"/>
</dbReference>
<accession>A0A804JEG0</accession>
<feature type="domain" description="TCP" evidence="7">
    <location>
        <begin position="31"/>
        <end position="85"/>
    </location>
</feature>
<dbReference type="Gramene" id="Ma06_t09570.1">
    <property type="protein sequence ID" value="Ma06_p09570.1"/>
    <property type="gene ID" value="Ma06_g09570"/>
</dbReference>
<gene>
    <name evidence="8" type="ORF">GSMUA_155640.1</name>
</gene>
<evidence type="ECO:0000259" key="7">
    <source>
        <dbReference type="PROSITE" id="PS51369"/>
    </source>
</evidence>
<feature type="compositionally biased region" description="Basic and acidic residues" evidence="6">
    <location>
        <begin position="30"/>
        <end position="41"/>
    </location>
</feature>
<dbReference type="PANTHER" id="PTHR31072:SF91">
    <property type="entry name" value="TRANSCRIPTION FACTOR TCP6"/>
    <property type="match status" value="1"/>
</dbReference>
<evidence type="ECO:0000313" key="8">
    <source>
        <dbReference type="EMBL" id="CAG1845769.1"/>
    </source>
</evidence>
<feature type="region of interest" description="Disordered" evidence="6">
    <location>
        <begin position="1"/>
        <end position="41"/>
    </location>
</feature>
<evidence type="ECO:0000256" key="3">
    <source>
        <dbReference type="ARBA" id="ARBA00023125"/>
    </source>
</evidence>